<feature type="transmembrane region" description="Helical" evidence="5">
    <location>
        <begin position="116"/>
        <end position="135"/>
    </location>
</feature>
<evidence type="ECO:0008006" key="8">
    <source>
        <dbReference type="Google" id="ProtNLM"/>
    </source>
</evidence>
<accession>A0A1G9N467</accession>
<proteinExistence type="predicted"/>
<dbReference type="Gene3D" id="1.20.120.550">
    <property type="entry name" value="Membrane associated eicosanoid/glutathione metabolism-like domain"/>
    <property type="match status" value="1"/>
</dbReference>
<reference evidence="6 7" key="1">
    <citation type="submission" date="2016-10" db="EMBL/GenBank/DDBJ databases">
        <authorList>
            <person name="de Groot N.N."/>
        </authorList>
    </citation>
    <scope>NUCLEOTIDE SEQUENCE [LARGE SCALE GENOMIC DNA]</scope>
    <source>
        <strain evidence="6 7">DSM 16077</strain>
    </source>
</reference>
<evidence type="ECO:0000256" key="3">
    <source>
        <dbReference type="ARBA" id="ARBA00022989"/>
    </source>
</evidence>
<keyword evidence="4 5" id="KW-0472">Membrane</keyword>
<dbReference type="Proteomes" id="UP000199759">
    <property type="component" value="Unassembled WGS sequence"/>
</dbReference>
<dbReference type="AlphaFoldDB" id="A0A1G9N467"/>
<sequence length="138" mass="15871">MYETILTPVLAMIVWTFVMWLWMYATRIPAMQKAGINAARMKSKSEMDVLPIEVRRIADNYNHLHEQPTIFYALVVYCHLVGLADPLMIGLAWGYVALRVLHSLIQALWNFIPVRFFVFISSTLVLIVMAVRAVLALF</sequence>
<keyword evidence="7" id="KW-1185">Reference proteome</keyword>
<name>A0A1G9N467_9PROT</name>
<dbReference type="SUPFAM" id="SSF161084">
    <property type="entry name" value="MAPEG domain-like"/>
    <property type="match status" value="1"/>
</dbReference>
<dbReference type="InterPro" id="IPR001129">
    <property type="entry name" value="Membr-assoc_MAPEG"/>
</dbReference>
<keyword evidence="3 5" id="KW-1133">Transmembrane helix</keyword>
<dbReference type="STRING" id="144026.SAMN04488568_102210"/>
<evidence type="ECO:0000313" key="6">
    <source>
        <dbReference type="EMBL" id="SDL81173.1"/>
    </source>
</evidence>
<dbReference type="RefSeq" id="WP_091766420.1">
    <property type="nucleotide sequence ID" value="NZ_FNHG01000002.1"/>
</dbReference>
<evidence type="ECO:0000256" key="1">
    <source>
        <dbReference type="ARBA" id="ARBA00004370"/>
    </source>
</evidence>
<evidence type="ECO:0000256" key="2">
    <source>
        <dbReference type="ARBA" id="ARBA00022692"/>
    </source>
</evidence>
<evidence type="ECO:0000256" key="5">
    <source>
        <dbReference type="SAM" id="Phobius"/>
    </source>
</evidence>
<organism evidence="6 7">
    <name type="scientific">Maricaulis salignorans</name>
    <dbReference type="NCBI Taxonomy" id="144026"/>
    <lineage>
        <taxon>Bacteria</taxon>
        <taxon>Pseudomonadati</taxon>
        <taxon>Pseudomonadota</taxon>
        <taxon>Alphaproteobacteria</taxon>
        <taxon>Maricaulales</taxon>
        <taxon>Maricaulaceae</taxon>
        <taxon>Maricaulis</taxon>
    </lineage>
</organism>
<keyword evidence="2 5" id="KW-0812">Transmembrane</keyword>
<feature type="transmembrane region" description="Helical" evidence="5">
    <location>
        <begin position="70"/>
        <end position="96"/>
    </location>
</feature>
<dbReference type="OrthoDB" id="5516290at2"/>
<evidence type="ECO:0000313" key="7">
    <source>
        <dbReference type="Proteomes" id="UP000199759"/>
    </source>
</evidence>
<protein>
    <recommendedName>
        <fullName evidence="8">MAPEG family protein</fullName>
    </recommendedName>
</protein>
<dbReference type="Pfam" id="PF01124">
    <property type="entry name" value="MAPEG"/>
    <property type="match status" value="1"/>
</dbReference>
<dbReference type="GO" id="GO:0016020">
    <property type="term" value="C:membrane"/>
    <property type="evidence" value="ECO:0007669"/>
    <property type="project" value="UniProtKB-SubCell"/>
</dbReference>
<gene>
    <name evidence="6" type="ORF">SAMN04488568_102210</name>
</gene>
<evidence type="ECO:0000256" key="4">
    <source>
        <dbReference type="ARBA" id="ARBA00023136"/>
    </source>
</evidence>
<comment type="subcellular location">
    <subcellularLocation>
        <location evidence="1">Membrane</location>
    </subcellularLocation>
</comment>
<dbReference type="EMBL" id="FNHG01000002">
    <property type="protein sequence ID" value="SDL81173.1"/>
    <property type="molecule type" value="Genomic_DNA"/>
</dbReference>
<dbReference type="InterPro" id="IPR023352">
    <property type="entry name" value="MAPEG-like_dom_sf"/>
</dbReference>
<feature type="transmembrane region" description="Helical" evidence="5">
    <location>
        <begin position="6"/>
        <end position="25"/>
    </location>
</feature>